<dbReference type="Pfam" id="PF04364">
    <property type="entry name" value="DNA_pol3_chi"/>
    <property type="match status" value="1"/>
</dbReference>
<dbReference type="PANTHER" id="PTHR38767:SF1">
    <property type="entry name" value="DNA POLYMERASE III SUBUNIT CHI"/>
    <property type="match status" value="1"/>
</dbReference>
<dbReference type="GO" id="GO:0003677">
    <property type="term" value="F:DNA binding"/>
    <property type="evidence" value="ECO:0007669"/>
    <property type="project" value="InterPro"/>
</dbReference>
<dbReference type="InterPro" id="IPR036768">
    <property type="entry name" value="PolIII_chi_sf"/>
</dbReference>
<organism evidence="1 2">
    <name type="scientific">Faucicola osloensis</name>
    <name type="common">Moraxella osloensis</name>
    <dbReference type="NCBI Taxonomy" id="34062"/>
    <lineage>
        <taxon>Bacteria</taxon>
        <taxon>Pseudomonadati</taxon>
        <taxon>Pseudomonadota</taxon>
        <taxon>Gammaproteobacteria</taxon>
        <taxon>Moraxellales</taxon>
        <taxon>Moraxellaceae</taxon>
        <taxon>Faucicola</taxon>
    </lineage>
</organism>
<name>A0A2D2LSC2_FAUOS</name>
<dbReference type="GO" id="GO:0032298">
    <property type="term" value="P:positive regulation of DNA-templated DNA replication initiation"/>
    <property type="evidence" value="ECO:0007669"/>
    <property type="project" value="TreeGrafter"/>
</dbReference>
<evidence type="ECO:0000313" key="2">
    <source>
        <dbReference type="Proteomes" id="UP000229340"/>
    </source>
</evidence>
<dbReference type="GO" id="GO:0003887">
    <property type="term" value="F:DNA-directed DNA polymerase activity"/>
    <property type="evidence" value="ECO:0007669"/>
    <property type="project" value="InterPro"/>
</dbReference>
<accession>A0A2D2LSC2</accession>
<dbReference type="PROSITE" id="PS00430">
    <property type="entry name" value="TONB_DEPENDENT_REC_1"/>
    <property type="match status" value="1"/>
</dbReference>
<dbReference type="InterPro" id="IPR007459">
    <property type="entry name" value="DNA_pol3_chi"/>
</dbReference>
<dbReference type="PANTHER" id="PTHR38767">
    <property type="entry name" value="DNA POLYMERASE III SUBUNIT CHI"/>
    <property type="match status" value="1"/>
</dbReference>
<protein>
    <submittedName>
        <fullName evidence="1">DNA polymerase III subunit chi</fullName>
    </submittedName>
</protein>
<sequence>MTASQISFYILSPQKKQLTFVCQLISTVLTKSEDSIIVVAASELLPSLDDRLWSLSDVAFIPHQIIQQLDAFYHQKLPASVVLTDNIELVTLFDGVVINLTDEAIVDTQASRLLEVIDAAPEQVESGRHKYRAYQAQLQALATSSPPNIQVFQIR</sequence>
<dbReference type="GO" id="GO:0006260">
    <property type="term" value="P:DNA replication"/>
    <property type="evidence" value="ECO:0007669"/>
    <property type="project" value="InterPro"/>
</dbReference>
<dbReference type="AlphaFoldDB" id="A0A2D2LSC2"/>
<reference evidence="2" key="1">
    <citation type="submission" date="2017-11" db="EMBL/GenBank/DDBJ databases">
        <title>Complete genome sequence of Moraxella osloensis NP7 isolated from human skin.</title>
        <authorList>
            <person name="Lee K."/>
            <person name="Lim J.Y."/>
            <person name="Hwang I."/>
        </authorList>
    </citation>
    <scope>NUCLEOTIDE SEQUENCE [LARGE SCALE GENOMIC DNA]</scope>
    <source>
        <strain evidence="2">NP7</strain>
    </source>
</reference>
<dbReference type="EMBL" id="CP024443">
    <property type="protein sequence ID" value="ATR77880.1"/>
    <property type="molecule type" value="Genomic_DNA"/>
</dbReference>
<dbReference type="STRING" id="34062.AXE82_06850"/>
<dbReference type="SUPFAM" id="SSF102400">
    <property type="entry name" value="DNA polymerase III chi subunit"/>
    <property type="match status" value="1"/>
</dbReference>
<dbReference type="InterPro" id="IPR010916">
    <property type="entry name" value="TonB_box_CS"/>
</dbReference>
<dbReference type="Proteomes" id="UP000229340">
    <property type="component" value="Chromosome"/>
</dbReference>
<dbReference type="Gene3D" id="3.40.50.10110">
    <property type="entry name" value="DNA polymerase III subunit chi"/>
    <property type="match status" value="1"/>
</dbReference>
<evidence type="ECO:0000313" key="1">
    <source>
        <dbReference type="EMBL" id="ATR77880.1"/>
    </source>
</evidence>
<gene>
    <name evidence="1" type="ORF">NP7_00410</name>
</gene>
<proteinExistence type="predicted"/>
<dbReference type="RefSeq" id="WP_100269262.1">
    <property type="nucleotide sequence ID" value="NZ_CP024443.1"/>
</dbReference>